<dbReference type="EMBL" id="BONV01000006">
    <property type="protein sequence ID" value="GIG79052.1"/>
    <property type="molecule type" value="Genomic_DNA"/>
</dbReference>
<accession>A0A8J3PRC4</accession>
<gene>
    <name evidence="1" type="ORF">Pka01_21790</name>
</gene>
<dbReference type="RefSeq" id="WP_203882520.1">
    <property type="nucleotide sequence ID" value="NZ_BAABHH010000009.1"/>
</dbReference>
<evidence type="ECO:0000313" key="1">
    <source>
        <dbReference type="EMBL" id="GIG79052.1"/>
    </source>
</evidence>
<keyword evidence="2" id="KW-1185">Reference proteome</keyword>
<sequence>MAISLTASPDAPLIEPGTSAPVSVQYINTNGFFEIFLWERIVGEKWQLIDLASRVTDPIHDVTKEGIIFQRIGAGQIYQVRMYHEKDANPNEPDMPRPDAQVTVVGLAKGPDPANLAETQEMGVGGTWASWHITTTVPTFFTVQVSAAPPEVDGDGMPFFVNPLAFGATNAFDTNHFLEVASWDLVPGNSYHALVLLSNEKGEWQVLQFALQTKLRKVTIVLDEIHVINDGDFGDNKARFSVWVKEGGKDVRGFNLPEREISDRPDPGKEWQEHIKLPADWSPVVIGPAQVTLENATVSILTRGVAPVVIGKDQIAGNFVGAKAFHDALFRFGIGSADEEVQGAQLTTRAIHLSSDDEFEYSVTAFFTVEYV</sequence>
<dbReference type="Proteomes" id="UP000630097">
    <property type="component" value="Unassembled WGS sequence"/>
</dbReference>
<reference evidence="1 2" key="1">
    <citation type="submission" date="2021-01" db="EMBL/GenBank/DDBJ databases">
        <title>Whole genome shotgun sequence of Planotetraspora kaengkrachanensis NBRC 104272.</title>
        <authorList>
            <person name="Komaki H."/>
            <person name="Tamura T."/>
        </authorList>
    </citation>
    <scope>NUCLEOTIDE SEQUENCE [LARGE SCALE GENOMIC DNA]</scope>
    <source>
        <strain evidence="1 2">NBRC 104272</strain>
    </source>
</reference>
<protein>
    <submittedName>
        <fullName evidence="1">Uncharacterized protein</fullName>
    </submittedName>
</protein>
<proteinExistence type="predicted"/>
<name>A0A8J3PRC4_9ACTN</name>
<evidence type="ECO:0000313" key="2">
    <source>
        <dbReference type="Proteomes" id="UP000630097"/>
    </source>
</evidence>
<dbReference type="AlphaFoldDB" id="A0A8J3PRC4"/>
<organism evidence="1 2">
    <name type="scientific">Planotetraspora kaengkrachanensis</name>
    <dbReference type="NCBI Taxonomy" id="575193"/>
    <lineage>
        <taxon>Bacteria</taxon>
        <taxon>Bacillati</taxon>
        <taxon>Actinomycetota</taxon>
        <taxon>Actinomycetes</taxon>
        <taxon>Streptosporangiales</taxon>
        <taxon>Streptosporangiaceae</taxon>
        <taxon>Planotetraspora</taxon>
    </lineage>
</organism>
<comment type="caution">
    <text evidence="1">The sequence shown here is derived from an EMBL/GenBank/DDBJ whole genome shotgun (WGS) entry which is preliminary data.</text>
</comment>